<accession>A0A329QE72</accession>
<evidence type="ECO:0000256" key="3">
    <source>
        <dbReference type="SAM" id="MobiDB-lite"/>
    </source>
</evidence>
<dbReference type="GO" id="GO:0008168">
    <property type="term" value="F:methyltransferase activity"/>
    <property type="evidence" value="ECO:0007669"/>
    <property type="project" value="UniProtKB-KW"/>
</dbReference>
<sequence length="228" mass="24375">MTRIVGGSARGRRLRVPSGSITRPMTDRVREAMFSSLESMFGGLEGLHILDLYAGSGAIGLEGLSRGAARATLVESDAGVVRTIRSNAQALGLPGATVVHGAAERVLVPDTRSAAKPDARPDGGREARHADGDPASSGRRGGVEVYRGRMPDLRYDLVVADPPYALDSEILDTVLAHLASRWLAPDAVVVVERRQRSAPVRWPTGLTELRERAYGETVLWYGHSAGTQ</sequence>
<dbReference type="SUPFAM" id="SSF53335">
    <property type="entry name" value="S-adenosyl-L-methionine-dependent methyltransferases"/>
    <property type="match status" value="2"/>
</dbReference>
<dbReference type="GO" id="GO:0031167">
    <property type="term" value="P:rRNA methylation"/>
    <property type="evidence" value="ECO:0007669"/>
    <property type="project" value="InterPro"/>
</dbReference>
<organism evidence="4 5">
    <name type="scientific">Phytoactinopolyspora halophila</name>
    <dbReference type="NCBI Taxonomy" id="1981511"/>
    <lineage>
        <taxon>Bacteria</taxon>
        <taxon>Bacillati</taxon>
        <taxon>Actinomycetota</taxon>
        <taxon>Actinomycetes</taxon>
        <taxon>Jiangellales</taxon>
        <taxon>Jiangellaceae</taxon>
        <taxon>Phytoactinopolyspora</taxon>
    </lineage>
</organism>
<dbReference type="CDD" id="cd02440">
    <property type="entry name" value="AdoMet_MTases"/>
    <property type="match status" value="1"/>
</dbReference>
<evidence type="ECO:0000313" key="5">
    <source>
        <dbReference type="Proteomes" id="UP000250462"/>
    </source>
</evidence>
<feature type="region of interest" description="Disordered" evidence="3">
    <location>
        <begin position="109"/>
        <end position="143"/>
    </location>
</feature>
<reference evidence="4 5" key="1">
    <citation type="submission" date="2018-06" db="EMBL/GenBank/DDBJ databases">
        <title>Phytoactinopolyspora halophila sp. nov., a novel halophilic actinomycete isolated from a saline soil in China.</title>
        <authorList>
            <person name="Tang S.-K."/>
        </authorList>
    </citation>
    <scope>NUCLEOTIDE SEQUENCE [LARGE SCALE GENOMIC DNA]</scope>
    <source>
        <strain evidence="4 5">YIM 96934</strain>
    </source>
</reference>
<protein>
    <submittedName>
        <fullName evidence="4">16S rRNA (Guanine(966)-N(2))-methyltransferase RsmD</fullName>
    </submittedName>
</protein>
<dbReference type="Pfam" id="PF03602">
    <property type="entry name" value="Cons_hypoth95"/>
    <property type="match status" value="2"/>
</dbReference>
<evidence type="ECO:0000256" key="2">
    <source>
        <dbReference type="ARBA" id="ARBA00022679"/>
    </source>
</evidence>
<dbReference type="EMBL" id="QMIG01000026">
    <property type="protein sequence ID" value="RAW10616.1"/>
    <property type="molecule type" value="Genomic_DNA"/>
</dbReference>
<keyword evidence="5" id="KW-1185">Reference proteome</keyword>
<dbReference type="PIRSF" id="PIRSF004553">
    <property type="entry name" value="CHP00095"/>
    <property type="match status" value="1"/>
</dbReference>
<evidence type="ECO:0000313" key="4">
    <source>
        <dbReference type="EMBL" id="RAW10616.1"/>
    </source>
</evidence>
<keyword evidence="1 4" id="KW-0489">Methyltransferase</keyword>
<dbReference type="OrthoDB" id="9803017at2"/>
<dbReference type="PROSITE" id="PS00092">
    <property type="entry name" value="N6_MTASE"/>
    <property type="match status" value="1"/>
</dbReference>
<dbReference type="PANTHER" id="PTHR43542:SF1">
    <property type="entry name" value="METHYLTRANSFERASE"/>
    <property type="match status" value="1"/>
</dbReference>
<keyword evidence="2 4" id="KW-0808">Transferase</keyword>
<dbReference type="AlphaFoldDB" id="A0A329QE72"/>
<feature type="region of interest" description="Disordered" evidence="3">
    <location>
        <begin position="1"/>
        <end position="20"/>
    </location>
</feature>
<dbReference type="GO" id="GO:0003676">
    <property type="term" value="F:nucleic acid binding"/>
    <property type="evidence" value="ECO:0007669"/>
    <property type="project" value="InterPro"/>
</dbReference>
<evidence type="ECO:0000256" key="1">
    <source>
        <dbReference type="ARBA" id="ARBA00022603"/>
    </source>
</evidence>
<dbReference type="Proteomes" id="UP000250462">
    <property type="component" value="Unassembled WGS sequence"/>
</dbReference>
<dbReference type="PANTHER" id="PTHR43542">
    <property type="entry name" value="METHYLTRANSFERASE"/>
    <property type="match status" value="1"/>
</dbReference>
<dbReference type="InterPro" id="IPR004398">
    <property type="entry name" value="RNA_MeTrfase_RsmD"/>
</dbReference>
<feature type="compositionally biased region" description="Basic and acidic residues" evidence="3">
    <location>
        <begin position="113"/>
        <end position="132"/>
    </location>
</feature>
<proteinExistence type="predicted"/>
<dbReference type="Gene3D" id="3.40.50.150">
    <property type="entry name" value="Vaccinia Virus protein VP39"/>
    <property type="match status" value="1"/>
</dbReference>
<comment type="caution">
    <text evidence="4">The sequence shown here is derived from an EMBL/GenBank/DDBJ whole genome shotgun (WGS) entry which is preliminary data.</text>
</comment>
<dbReference type="InterPro" id="IPR002052">
    <property type="entry name" value="DNA_methylase_N6_adenine_CS"/>
</dbReference>
<name>A0A329QE72_9ACTN</name>
<dbReference type="RefSeq" id="WP_112259922.1">
    <property type="nucleotide sequence ID" value="NZ_QMIG01000026.1"/>
</dbReference>
<dbReference type="InterPro" id="IPR029063">
    <property type="entry name" value="SAM-dependent_MTases_sf"/>
</dbReference>
<gene>
    <name evidence="4" type="ORF">DPM12_18945</name>
</gene>